<sequence length="100" mass="12006">MFEYVQVIEPQNKVTVGYVNYSLNDNELLVKVLDLKSLTRKQIYHLPLKEISDASKKEYQGWKKIEFTHRKLKFIFIWSGFGEYDYFKRDTLSLIVDNHL</sequence>
<comment type="caution">
    <text evidence="1">The sequence shown here is derived from an EMBL/GenBank/DDBJ whole genome shotgun (WGS) entry which is preliminary data.</text>
</comment>
<gene>
    <name evidence="1" type="ORF">LKACC12383_01863</name>
</gene>
<protein>
    <submittedName>
        <fullName evidence="1">Uncharacterized protein</fullName>
    </submittedName>
</protein>
<dbReference type="EMBL" id="MXAL01000008">
    <property type="protein sequence ID" value="OWF32640.1"/>
    <property type="molecule type" value="Genomic_DNA"/>
</dbReference>
<evidence type="ECO:0000313" key="2">
    <source>
        <dbReference type="Proteomes" id="UP000196649"/>
    </source>
</evidence>
<dbReference type="AlphaFoldDB" id="A0A210P825"/>
<evidence type="ECO:0000313" key="1">
    <source>
        <dbReference type="EMBL" id="OWF32640.1"/>
    </source>
</evidence>
<accession>A0A210P825</accession>
<dbReference type="Proteomes" id="UP000196649">
    <property type="component" value="Unassembled WGS sequence"/>
</dbReference>
<dbReference type="RefSeq" id="WP_054642861.1">
    <property type="nucleotide sequence ID" value="NZ_LNUB01000047.1"/>
</dbReference>
<organism evidence="1 2">
    <name type="scientific">Companilactobacillus kimchii</name>
    <dbReference type="NCBI Taxonomy" id="2801452"/>
    <lineage>
        <taxon>Bacteria</taxon>
        <taxon>Bacillati</taxon>
        <taxon>Bacillota</taxon>
        <taxon>Bacilli</taxon>
        <taxon>Lactobacillales</taxon>
        <taxon>Lactobacillaceae</taxon>
        <taxon>Companilactobacillus</taxon>
    </lineage>
</organism>
<name>A0A210P825_9LACO</name>
<reference evidence="1 2" key="1">
    <citation type="submission" date="2017-03" db="EMBL/GenBank/DDBJ databases">
        <title>Genome sequence of Lactobacillus kimchii KACC 12383.</title>
        <authorList>
            <person name="Chun J."/>
        </authorList>
    </citation>
    <scope>NUCLEOTIDE SEQUENCE [LARGE SCALE GENOMIC DNA]</scope>
    <source>
        <strain evidence="1 2">KACC 12383</strain>
    </source>
</reference>
<proteinExistence type="predicted"/>